<feature type="compositionally biased region" description="Basic and acidic residues" evidence="1">
    <location>
        <begin position="296"/>
        <end position="309"/>
    </location>
</feature>
<feature type="region of interest" description="Disordered" evidence="1">
    <location>
        <begin position="296"/>
        <end position="329"/>
    </location>
</feature>
<keyword evidence="3" id="KW-1185">Reference proteome</keyword>
<reference evidence="2 3" key="1">
    <citation type="journal article" date="2015" name="Fungal Genet. Biol.">
        <title>Evolution of novel wood decay mechanisms in Agaricales revealed by the genome sequences of Fistulina hepatica and Cylindrobasidium torrendii.</title>
        <authorList>
            <person name="Floudas D."/>
            <person name="Held B.W."/>
            <person name="Riley R."/>
            <person name="Nagy L.G."/>
            <person name="Koehler G."/>
            <person name="Ransdell A.S."/>
            <person name="Younus H."/>
            <person name="Chow J."/>
            <person name="Chiniquy J."/>
            <person name="Lipzen A."/>
            <person name="Tritt A."/>
            <person name="Sun H."/>
            <person name="Haridas S."/>
            <person name="LaButti K."/>
            <person name="Ohm R.A."/>
            <person name="Kues U."/>
            <person name="Blanchette R.A."/>
            <person name="Grigoriev I.V."/>
            <person name="Minto R.E."/>
            <person name="Hibbett D.S."/>
        </authorList>
    </citation>
    <scope>NUCLEOTIDE SEQUENCE [LARGE SCALE GENOMIC DNA]</scope>
    <source>
        <strain evidence="2 3">FP15055 ss-10</strain>
    </source>
</reference>
<dbReference type="STRING" id="1314674.A0A0D7B9I7"/>
<feature type="region of interest" description="Disordered" evidence="1">
    <location>
        <begin position="80"/>
        <end position="143"/>
    </location>
</feature>
<name>A0A0D7B9I7_9AGAR</name>
<dbReference type="GO" id="GO:0005829">
    <property type="term" value="C:cytosol"/>
    <property type="evidence" value="ECO:0007669"/>
    <property type="project" value="TreeGrafter"/>
</dbReference>
<dbReference type="GO" id="GO:0000172">
    <property type="term" value="C:ribonuclease MRP complex"/>
    <property type="evidence" value="ECO:0007669"/>
    <property type="project" value="TreeGrafter"/>
</dbReference>
<dbReference type="AlphaFoldDB" id="A0A0D7B9I7"/>
<feature type="compositionally biased region" description="Basic residues" evidence="1">
    <location>
        <begin position="1"/>
        <end position="10"/>
    </location>
</feature>
<protein>
    <submittedName>
        <fullName evidence="2">Uncharacterized protein</fullName>
    </submittedName>
</protein>
<sequence length="329" mass="35825">MASNIAKKHTNTSNRAQTQPKQNQNQKEKASKDVKGAEKKVVYKSVMDNPFRISWPSVPVNAQNVVLAKLVSALEPITEYQTTSPKSEKRKARPRPKAKATADPIHVDDPPVESTPVEESNKASTSQHEDLPVTQGPPPPELKSHIVVGINAVTKRLESQIQHARKRVVVSADNSDPPPPPSPPADLKWIFVCVADVDPPILISHIPHLVASFNTAKPREPIKLVPLPKGAEETISASLGIRRATILAFDDTVHELAELDALLISVPLLAAAWLTPASSTIVPTHIKQVCTTAPKDVRRAKEDRAEGRTAAKKRKLSGGEERRAKVPKT</sequence>
<dbReference type="Pfam" id="PF08228">
    <property type="entry name" value="RNase_P_pop3"/>
    <property type="match status" value="1"/>
</dbReference>
<dbReference type="GO" id="GO:0005655">
    <property type="term" value="C:nucleolar ribonuclease P complex"/>
    <property type="evidence" value="ECO:0007669"/>
    <property type="project" value="TreeGrafter"/>
</dbReference>
<dbReference type="InterPro" id="IPR029064">
    <property type="entry name" value="Ribosomal_eL30-like_sf"/>
</dbReference>
<feature type="compositionally biased region" description="Basic and acidic residues" evidence="1">
    <location>
        <begin position="26"/>
        <end position="39"/>
    </location>
</feature>
<feature type="region of interest" description="Disordered" evidence="1">
    <location>
        <begin position="1"/>
        <end position="39"/>
    </location>
</feature>
<dbReference type="GO" id="GO:0034965">
    <property type="term" value="P:intronic box C/D snoRNA processing"/>
    <property type="evidence" value="ECO:0007669"/>
    <property type="project" value="TreeGrafter"/>
</dbReference>
<dbReference type="EMBL" id="KN880532">
    <property type="protein sequence ID" value="KIY67208.1"/>
    <property type="molecule type" value="Genomic_DNA"/>
</dbReference>
<feature type="compositionally biased region" description="Polar residues" evidence="1">
    <location>
        <begin position="11"/>
        <end position="25"/>
    </location>
</feature>
<dbReference type="OrthoDB" id="20109at2759"/>
<proteinExistence type="predicted"/>
<dbReference type="Gene3D" id="3.30.1330.30">
    <property type="match status" value="1"/>
</dbReference>
<feature type="compositionally biased region" description="Basic residues" evidence="1">
    <location>
        <begin position="88"/>
        <end position="98"/>
    </location>
</feature>
<evidence type="ECO:0000256" key="1">
    <source>
        <dbReference type="SAM" id="MobiDB-lite"/>
    </source>
</evidence>
<organism evidence="2 3">
    <name type="scientific">Cylindrobasidium torrendii FP15055 ss-10</name>
    <dbReference type="NCBI Taxonomy" id="1314674"/>
    <lineage>
        <taxon>Eukaryota</taxon>
        <taxon>Fungi</taxon>
        <taxon>Dikarya</taxon>
        <taxon>Basidiomycota</taxon>
        <taxon>Agaricomycotina</taxon>
        <taxon>Agaricomycetes</taxon>
        <taxon>Agaricomycetidae</taxon>
        <taxon>Agaricales</taxon>
        <taxon>Marasmiineae</taxon>
        <taxon>Physalacriaceae</taxon>
        <taxon>Cylindrobasidium</taxon>
    </lineage>
</organism>
<dbReference type="GO" id="GO:0008033">
    <property type="term" value="P:tRNA processing"/>
    <property type="evidence" value="ECO:0007669"/>
    <property type="project" value="InterPro"/>
</dbReference>
<gene>
    <name evidence="2" type="ORF">CYLTODRAFT_397584</name>
</gene>
<dbReference type="PANTHER" id="PTHR28272:SF1">
    <property type="entry name" value="RIBONUCLEASES P_MRP PROTEIN SUBUNIT POP3"/>
    <property type="match status" value="1"/>
</dbReference>
<dbReference type="GO" id="GO:0006364">
    <property type="term" value="P:rRNA processing"/>
    <property type="evidence" value="ECO:0007669"/>
    <property type="project" value="InterPro"/>
</dbReference>
<evidence type="ECO:0000313" key="3">
    <source>
        <dbReference type="Proteomes" id="UP000054007"/>
    </source>
</evidence>
<dbReference type="GO" id="GO:0000171">
    <property type="term" value="F:ribonuclease MRP activity"/>
    <property type="evidence" value="ECO:0007669"/>
    <property type="project" value="TreeGrafter"/>
</dbReference>
<feature type="compositionally biased region" description="Basic and acidic residues" evidence="1">
    <location>
        <begin position="317"/>
        <end position="329"/>
    </location>
</feature>
<dbReference type="InterPro" id="IPR013241">
    <property type="entry name" value="RNase_P_Pop3"/>
</dbReference>
<accession>A0A0D7B9I7</accession>
<dbReference type="GO" id="GO:0004526">
    <property type="term" value="F:ribonuclease P activity"/>
    <property type="evidence" value="ECO:0007669"/>
    <property type="project" value="TreeGrafter"/>
</dbReference>
<dbReference type="Proteomes" id="UP000054007">
    <property type="component" value="Unassembled WGS sequence"/>
</dbReference>
<dbReference type="PANTHER" id="PTHR28272">
    <property type="entry name" value="RIBONUCLEASES P/MRP PROTEIN SUBUNIT POP3"/>
    <property type="match status" value="1"/>
</dbReference>
<evidence type="ECO:0000313" key="2">
    <source>
        <dbReference type="EMBL" id="KIY67208.1"/>
    </source>
</evidence>